<evidence type="ECO:0000256" key="8">
    <source>
        <dbReference type="SAM" id="SignalP"/>
    </source>
</evidence>
<dbReference type="InterPro" id="IPR036852">
    <property type="entry name" value="Peptidase_S8/S53_dom_sf"/>
</dbReference>
<evidence type="ECO:0000313" key="12">
    <source>
        <dbReference type="Proteomes" id="UP000004705"/>
    </source>
</evidence>
<dbReference type="PROSITE" id="PS51892">
    <property type="entry name" value="SUBTILASE"/>
    <property type="match status" value="1"/>
</dbReference>
<dbReference type="PROSITE" id="PS00138">
    <property type="entry name" value="SUBTILASE_SER"/>
    <property type="match status" value="1"/>
</dbReference>
<feature type="active site" description="Charge relay system" evidence="5">
    <location>
        <position position="353"/>
    </location>
</feature>
<keyword evidence="8" id="KW-0732">Signal</keyword>
<dbReference type="PRINTS" id="PR00723">
    <property type="entry name" value="SUBTILISIN"/>
</dbReference>
<dbReference type="InterPro" id="IPR015500">
    <property type="entry name" value="Peptidase_S8_subtilisin-rel"/>
</dbReference>
<dbReference type="Proteomes" id="UP000004705">
    <property type="component" value="Chromosome"/>
</dbReference>
<name>H8G4R7_9PSEU</name>
<gene>
    <name evidence="11" type="ORF">SacazDRAFT_02260</name>
</gene>
<dbReference type="GO" id="GO:0006508">
    <property type="term" value="P:proteolysis"/>
    <property type="evidence" value="ECO:0007669"/>
    <property type="project" value="UniProtKB-KW"/>
</dbReference>
<keyword evidence="3 5" id="KW-0378">Hydrolase</keyword>
<dbReference type="PROSITE" id="PS00137">
    <property type="entry name" value="SUBTILASE_HIS"/>
    <property type="match status" value="1"/>
</dbReference>
<evidence type="ECO:0000256" key="5">
    <source>
        <dbReference type="PROSITE-ProRule" id="PRU01240"/>
    </source>
</evidence>
<reference evidence="11 12" key="1">
    <citation type="journal article" date="2012" name="Stand. Genomic Sci.">
        <title>Genome sequence of the soil bacterium Saccharomonospora azurea type strain (NA-128(T)).</title>
        <authorList>
            <person name="Klenk H.P."/>
            <person name="Held B."/>
            <person name="Lucas S."/>
            <person name="Lapidus A."/>
            <person name="Copeland A."/>
            <person name="Hammon N."/>
            <person name="Pitluck S."/>
            <person name="Goodwin L.A."/>
            <person name="Han C."/>
            <person name="Tapia R."/>
            <person name="Brambilla E.M."/>
            <person name="Potter G."/>
            <person name="Land M."/>
            <person name="Ivanova N."/>
            <person name="Rohde M."/>
            <person name="Goker M."/>
            <person name="Detter J.C."/>
            <person name="Kyrpides N.C."/>
            <person name="Woyke T."/>
        </authorList>
    </citation>
    <scope>NUCLEOTIDE SEQUENCE [LARGE SCALE GENOMIC DNA]</scope>
    <source>
        <strain evidence="11 12">NA-128</strain>
    </source>
</reference>
<dbReference type="PANTHER" id="PTHR43806">
    <property type="entry name" value="PEPTIDASE S8"/>
    <property type="match status" value="1"/>
</dbReference>
<keyword evidence="12" id="KW-1185">Reference proteome</keyword>
<dbReference type="InterPro" id="IPR023827">
    <property type="entry name" value="Peptidase_S8_Asp-AS"/>
</dbReference>
<dbReference type="Pfam" id="PF00082">
    <property type="entry name" value="Peptidase_S8"/>
    <property type="match status" value="1"/>
</dbReference>
<accession>H8G4R7</accession>
<evidence type="ECO:0000256" key="7">
    <source>
        <dbReference type="SAM" id="MobiDB-lite"/>
    </source>
</evidence>
<evidence type="ECO:0000256" key="6">
    <source>
        <dbReference type="RuleBase" id="RU003355"/>
    </source>
</evidence>
<dbReference type="AlphaFoldDB" id="H8G4R7"/>
<dbReference type="InterPro" id="IPR023828">
    <property type="entry name" value="Peptidase_S8_Ser-AS"/>
</dbReference>
<keyword evidence="2 5" id="KW-0645">Protease</keyword>
<feature type="domain" description="Peptidase S8/S53" evidence="9">
    <location>
        <begin position="176"/>
        <end position="599"/>
    </location>
</feature>
<evidence type="ECO:0000259" key="10">
    <source>
        <dbReference type="Pfam" id="PF04151"/>
    </source>
</evidence>
<evidence type="ECO:0000256" key="2">
    <source>
        <dbReference type="ARBA" id="ARBA00022670"/>
    </source>
</evidence>
<organism evidence="11 12">
    <name type="scientific">Saccharomonospora azurea NA-128</name>
    <dbReference type="NCBI Taxonomy" id="882081"/>
    <lineage>
        <taxon>Bacteria</taxon>
        <taxon>Bacillati</taxon>
        <taxon>Actinomycetota</taxon>
        <taxon>Actinomycetes</taxon>
        <taxon>Pseudonocardiales</taxon>
        <taxon>Pseudonocardiaceae</taxon>
        <taxon>Saccharomonospora</taxon>
    </lineage>
</organism>
<dbReference type="SUPFAM" id="SSF52743">
    <property type="entry name" value="Subtilisin-like"/>
    <property type="match status" value="1"/>
</dbReference>
<evidence type="ECO:0000256" key="1">
    <source>
        <dbReference type="ARBA" id="ARBA00011073"/>
    </source>
</evidence>
<dbReference type="Gene3D" id="3.40.50.200">
    <property type="entry name" value="Peptidase S8/S53 domain"/>
    <property type="match status" value="2"/>
</dbReference>
<feature type="active site" description="Charge relay system" evidence="5">
    <location>
        <position position="185"/>
    </location>
</feature>
<comment type="similarity">
    <text evidence="1 5 6">Belongs to the peptidase S8 family.</text>
</comment>
<dbReference type="Pfam" id="PF04151">
    <property type="entry name" value="PPC"/>
    <property type="match status" value="1"/>
</dbReference>
<evidence type="ECO:0000259" key="9">
    <source>
        <dbReference type="Pfam" id="PF00082"/>
    </source>
</evidence>
<dbReference type="PROSITE" id="PS00136">
    <property type="entry name" value="SUBTILASE_ASP"/>
    <property type="match status" value="1"/>
</dbReference>
<dbReference type="GO" id="GO:0004252">
    <property type="term" value="F:serine-type endopeptidase activity"/>
    <property type="evidence" value="ECO:0007669"/>
    <property type="project" value="UniProtKB-UniRule"/>
</dbReference>
<dbReference type="InterPro" id="IPR050131">
    <property type="entry name" value="Peptidase_S8_subtilisin-like"/>
</dbReference>
<feature type="domain" description="Peptidase C-terminal archaeal/bacterial" evidence="10">
    <location>
        <begin position="914"/>
        <end position="984"/>
    </location>
</feature>
<dbReference type="Gene3D" id="2.60.120.380">
    <property type="match status" value="1"/>
</dbReference>
<dbReference type="PANTHER" id="PTHR43806:SF11">
    <property type="entry name" value="CEREVISIN-RELATED"/>
    <property type="match status" value="1"/>
</dbReference>
<dbReference type="InterPro" id="IPR022398">
    <property type="entry name" value="Peptidase_S8_His-AS"/>
</dbReference>
<evidence type="ECO:0000256" key="4">
    <source>
        <dbReference type="ARBA" id="ARBA00022825"/>
    </source>
</evidence>
<feature type="signal peptide" evidence="8">
    <location>
        <begin position="1"/>
        <end position="31"/>
    </location>
</feature>
<dbReference type="EMBL" id="CM001466">
    <property type="protein sequence ID" value="EHY89170.1"/>
    <property type="molecule type" value="Genomic_DNA"/>
</dbReference>
<proteinExistence type="inferred from homology"/>
<feature type="region of interest" description="Disordered" evidence="7">
    <location>
        <begin position="28"/>
        <end position="47"/>
    </location>
</feature>
<evidence type="ECO:0000256" key="3">
    <source>
        <dbReference type="ARBA" id="ARBA00022801"/>
    </source>
</evidence>
<feature type="active site" description="Charge relay system" evidence="5">
    <location>
        <position position="547"/>
    </location>
</feature>
<sequence>MARQPWMRRIGVATAVSAVAVLGLGVPQASGQQQEIPPQAEPGEELDHEDQILLEQAEKEGRSTVTLLVAAEPGKAAAAKGELSSLGGRVQKTDADLDYLKVTVPLAAAEQAQKLRSVKAVDVDGLIARDEPEPLGVTDPLPQPAPDATTPKSNPYLPTQDTKAARFSQLFPFWDGRGTTIAILDSGVDLDHPALAETSTGERKIVDWYTANSPDSGDGTWVRLSEETYSGTFTAQGREWTAPEGEFTFGVFDETAQDLGSGSSELEGDVNRDGDREDSWGVLVDTASMEVRVDLDGDGDFTDEKAMRDYKVDHDVGFFGEDDPDTEVVDRMAFVVQTDQPGYVNIGLSAGAHGSHVAGIAAGNDLFGGKMDGAAPGAKLMSVKACLSTPSCTSSGLVDGVIYAAENGADVVNISIGGLPALNDGNNARAELYNRIIDTYDVQLFISAGNSGAGANSVGDPSVATDALSVGSYISEATWLANYGSESATKESLHPFSSRGPREDGGFKPNLVAPGAAVATTPRWQPGGPVPGTYELPPGYSMLNGTSMAAPQATGSGALLVSAYKSLYGKRPDASVLRSALTSTARFVDDIPAYAQGAGLIDTVRALDVLRSKEHADVTTSVEVNTVLSHQLSTPDTGVGIHDREGVRVGENYTRTYTLTRTSGAKQPVNYRVSWVGNDGTFSSKKTVKLPLDKPVTFDVKVKPTEAGVHSALLRLDDRRTVGYDVQTMNVVFAAQEFAEQDGFTTEASGTVGRNQVQSTFVRVPEGTASLKIDMRAGGESGEGQVRFVRYDPTGIPVDSTSSLNCFNPDAGGGCAGGTATSRTVTDPMPGVWEIVVEARRTSDAPTSDWSLAMAVQGASVEPNPDVLPEAALGEPVSREYTVTNTLGAFTGALTGVPLDSARKERPSIGEGEVQSYDVTVPEGAGSLTATIGSTSDGGADLDLFVYDCTSGDCVLADYTADGDSEESVTVAKPAAGTWRVEIDAYSVPSGTTEFDYLDSYAVDGLGAVEVTDEAAERATGSTWTVPATVTATADPGDGRVLRGVLAVRTVDDLRVGSAEVIVESVTG</sequence>
<feature type="region of interest" description="Disordered" evidence="7">
    <location>
        <begin position="130"/>
        <end position="157"/>
    </location>
</feature>
<dbReference type="OrthoDB" id="9813435at2"/>
<dbReference type="InterPro" id="IPR007280">
    <property type="entry name" value="Peptidase_C_arc/bac"/>
</dbReference>
<feature type="chain" id="PRO_5039201025" evidence="8">
    <location>
        <begin position="32"/>
        <end position="1068"/>
    </location>
</feature>
<evidence type="ECO:0000313" key="11">
    <source>
        <dbReference type="EMBL" id="EHY89170.1"/>
    </source>
</evidence>
<dbReference type="InterPro" id="IPR000209">
    <property type="entry name" value="Peptidase_S8/S53_dom"/>
</dbReference>
<dbReference type="HOGENOM" id="CLU_282117_0_0_11"/>
<protein>
    <submittedName>
        <fullName evidence="11">Subtilisin-like serine protease</fullName>
    </submittedName>
</protein>
<keyword evidence="4 5" id="KW-0720">Serine protease</keyword>